<reference evidence="2 3" key="1">
    <citation type="submission" date="2014-04" db="EMBL/GenBank/DDBJ databases">
        <authorList>
            <consortium name="DOE Joint Genome Institute"/>
            <person name="Kuo A."/>
            <person name="Ruytinx J."/>
            <person name="Rineau F."/>
            <person name="Colpaert J."/>
            <person name="Kohler A."/>
            <person name="Nagy L.G."/>
            <person name="Floudas D."/>
            <person name="Copeland A."/>
            <person name="Barry K.W."/>
            <person name="Cichocki N."/>
            <person name="Veneault-Fourrey C."/>
            <person name="LaButti K."/>
            <person name="Lindquist E.A."/>
            <person name="Lipzen A."/>
            <person name="Lundell T."/>
            <person name="Morin E."/>
            <person name="Murat C."/>
            <person name="Sun H."/>
            <person name="Tunlid A."/>
            <person name="Henrissat B."/>
            <person name="Grigoriev I.V."/>
            <person name="Hibbett D.S."/>
            <person name="Martin F."/>
            <person name="Nordberg H.P."/>
            <person name="Cantor M.N."/>
            <person name="Hua S.X."/>
        </authorList>
    </citation>
    <scope>NUCLEOTIDE SEQUENCE [LARGE SCALE GENOMIC DNA]</scope>
    <source>
        <strain evidence="2 3">UH-Slu-Lm8-n1</strain>
    </source>
</reference>
<evidence type="ECO:0000313" key="2">
    <source>
        <dbReference type="EMBL" id="KIK32837.1"/>
    </source>
</evidence>
<dbReference type="Proteomes" id="UP000054485">
    <property type="component" value="Unassembled WGS sequence"/>
</dbReference>
<feature type="domain" description="Helitron helicase-like" evidence="1">
    <location>
        <begin position="30"/>
        <end position="241"/>
    </location>
</feature>
<evidence type="ECO:0000313" key="3">
    <source>
        <dbReference type="Proteomes" id="UP000054485"/>
    </source>
</evidence>
<gene>
    <name evidence="2" type="ORF">CY34DRAFT_66125</name>
</gene>
<sequence>MFPTLYPFGIGGFDDNTRPTPLAFANQAQYCFNLHDKVFRYHRSFMFVVLNIHQRHTAHLRTHFTVRRDHFEHLAKTLTTVSPFTLRRLADQLQREHSYSNLSSEDHAALNLLNQVNTIAARIPGSQASKMHVCHEIRSYFGHFGMPHLFFTCNPNTAHSPIFQFMFGDKTVDLSQCYPVLVSARERALQLAKDPVAAADFFQFSVTCLFTHLFGWDFRHKASSVHGGILGHMKAFYGTSE</sequence>
<dbReference type="Pfam" id="PF14214">
    <property type="entry name" value="Helitron_like_N"/>
    <property type="match status" value="1"/>
</dbReference>
<dbReference type="InterPro" id="IPR025476">
    <property type="entry name" value="Helitron_helicase-like"/>
</dbReference>
<name>A0A0D0AF52_9AGAM</name>
<organism evidence="2 3">
    <name type="scientific">Suillus luteus UH-Slu-Lm8-n1</name>
    <dbReference type="NCBI Taxonomy" id="930992"/>
    <lineage>
        <taxon>Eukaryota</taxon>
        <taxon>Fungi</taxon>
        <taxon>Dikarya</taxon>
        <taxon>Basidiomycota</taxon>
        <taxon>Agaricomycotina</taxon>
        <taxon>Agaricomycetes</taxon>
        <taxon>Agaricomycetidae</taxon>
        <taxon>Boletales</taxon>
        <taxon>Suillineae</taxon>
        <taxon>Suillaceae</taxon>
        <taxon>Suillus</taxon>
    </lineage>
</organism>
<proteinExistence type="predicted"/>
<dbReference type="OrthoDB" id="432234at2759"/>
<dbReference type="EMBL" id="KN836098">
    <property type="protein sequence ID" value="KIK32837.1"/>
    <property type="molecule type" value="Genomic_DNA"/>
</dbReference>
<accession>A0A0D0AF52</accession>
<dbReference type="HOGENOM" id="CLU_080483_0_0_1"/>
<protein>
    <recommendedName>
        <fullName evidence="1">Helitron helicase-like domain-containing protein</fullName>
    </recommendedName>
</protein>
<dbReference type="AlphaFoldDB" id="A0A0D0AF52"/>
<evidence type="ECO:0000259" key="1">
    <source>
        <dbReference type="Pfam" id="PF14214"/>
    </source>
</evidence>
<dbReference type="STRING" id="930992.A0A0D0AF52"/>
<feature type="non-terminal residue" evidence="2">
    <location>
        <position position="241"/>
    </location>
</feature>
<dbReference type="InParanoid" id="A0A0D0AF52"/>
<reference evidence="3" key="2">
    <citation type="submission" date="2015-01" db="EMBL/GenBank/DDBJ databases">
        <title>Evolutionary Origins and Diversification of the Mycorrhizal Mutualists.</title>
        <authorList>
            <consortium name="DOE Joint Genome Institute"/>
            <consortium name="Mycorrhizal Genomics Consortium"/>
            <person name="Kohler A."/>
            <person name="Kuo A."/>
            <person name="Nagy L.G."/>
            <person name="Floudas D."/>
            <person name="Copeland A."/>
            <person name="Barry K.W."/>
            <person name="Cichocki N."/>
            <person name="Veneault-Fourrey C."/>
            <person name="LaButti K."/>
            <person name="Lindquist E.A."/>
            <person name="Lipzen A."/>
            <person name="Lundell T."/>
            <person name="Morin E."/>
            <person name="Murat C."/>
            <person name="Riley R."/>
            <person name="Ohm R."/>
            <person name="Sun H."/>
            <person name="Tunlid A."/>
            <person name="Henrissat B."/>
            <person name="Grigoriev I.V."/>
            <person name="Hibbett D.S."/>
            <person name="Martin F."/>
        </authorList>
    </citation>
    <scope>NUCLEOTIDE SEQUENCE [LARGE SCALE GENOMIC DNA]</scope>
    <source>
        <strain evidence="3">UH-Slu-Lm8-n1</strain>
    </source>
</reference>
<keyword evidence="3" id="KW-1185">Reference proteome</keyword>